<reference evidence="2" key="2">
    <citation type="submission" date="2022-01" db="EMBL/GenBank/DDBJ databases">
        <authorList>
            <person name="Yamashiro T."/>
            <person name="Shiraishi A."/>
            <person name="Satake H."/>
            <person name="Nakayama K."/>
        </authorList>
    </citation>
    <scope>NUCLEOTIDE SEQUENCE</scope>
</reference>
<evidence type="ECO:0000313" key="3">
    <source>
        <dbReference type="Proteomes" id="UP001151760"/>
    </source>
</evidence>
<name>A0ABQ5E6S1_9ASTR</name>
<reference evidence="2" key="1">
    <citation type="journal article" date="2022" name="Int. J. Mol. Sci.">
        <title>Draft Genome of Tanacetum Coccineum: Genomic Comparison of Closely Related Tanacetum-Family Plants.</title>
        <authorList>
            <person name="Yamashiro T."/>
            <person name="Shiraishi A."/>
            <person name="Nakayama K."/>
            <person name="Satake H."/>
        </authorList>
    </citation>
    <scope>NUCLEOTIDE SEQUENCE</scope>
</reference>
<protein>
    <submittedName>
        <fullName evidence="2">Uncharacterized protein</fullName>
    </submittedName>
</protein>
<keyword evidence="1" id="KW-1133">Transmembrane helix</keyword>
<evidence type="ECO:0000313" key="2">
    <source>
        <dbReference type="EMBL" id="GJT46551.1"/>
    </source>
</evidence>
<feature type="transmembrane region" description="Helical" evidence="1">
    <location>
        <begin position="21"/>
        <end position="41"/>
    </location>
</feature>
<dbReference type="Proteomes" id="UP001151760">
    <property type="component" value="Unassembled WGS sequence"/>
</dbReference>
<dbReference type="PROSITE" id="PS51257">
    <property type="entry name" value="PROKAR_LIPOPROTEIN"/>
    <property type="match status" value="1"/>
</dbReference>
<keyword evidence="1" id="KW-0812">Transmembrane</keyword>
<keyword evidence="1" id="KW-0472">Membrane</keyword>
<evidence type="ECO:0000256" key="1">
    <source>
        <dbReference type="SAM" id="Phobius"/>
    </source>
</evidence>
<keyword evidence="3" id="KW-1185">Reference proteome</keyword>
<proteinExistence type="predicted"/>
<accession>A0ABQ5E6S1</accession>
<dbReference type="EMBL" id="BQNB010015995">
    <property type="protein sequence ID" value="GJT46551.1"/>
    <property type="molecule type" value="Genomic_DNA"/>
</dbReference>
<sequence length="215" mass="24761">MLRKRRRLRMMVHYAKLSETVLAIISGFSLSCLLTIDPLLFTELEGQNGFLGNLIKRSCLLSILVRIENYKNIHIGADKKCCHNRLNKGRMDFEYLKQVQEELLSMKSGNYMDDGPQELNYVVSIYNALKKKLVEWVKIRPNVFPMRKSLEWQLAGHRPPHRLLSIRHVLRHKNESSKRWKSGAPSETMFISAVAMRSGSMAALHKLKRGIGGND</sequence>
<comment type="caution">
    <text evidence="2">The sequence shown here is derived from an EMBL/GenBank/DDBJ whole genome shotgun (WGS) entry which is preliminary data.</text>
</comment>
<gene>
    <name evidence="2" type="ORF">Tco_0955266</name>
</gene>
<organism evidence="2 3">
    <name type="scientific">Tanacetum coccineum</name>
    <dbReference type="NCBI Taxonomy" id="301880"/>
    <lineage>
        <taxon>Eukaryota</taxon>
        <taxon>Viridiplantae</taxon>
        <taxon>Streptophyta</taxon>
        <taxon>Embryophyta</taxon>
        <taxon>Tracheophyta</taxon>
        <taxon>Spermatophyta</taxon>
        <taxon>Magnoliopsida</taxon>
        <taxon>eudicotyledons</taxon>
        <taxon>Gunneridae</taxon>
        <taxon>Pentapetalae</taxon>
        <taxon>asterids</taxon>
        <taxon>campanulids</taxon>
        <taxon>Asterales</taxon>
        <taxon>Asteraceae</taxon>
        <taxon>Asteroideae</taxon>
        <taxon>Anthemideae</taxon>
        <taxon>Anthemidinae</taxon>
        <taxon>Tanacetum</taxon>
    </lineage>
</organism>